<comment type="caution">
    <text evidence="3">Lacks conserved residue(s) required for the propagation of feature annotation.</text>
</comment>
<keyword evidence="2" id="KW-0732">Signal</keyword>
<evidence type="ECO:0000256" key="2">
    <source>
        <dbReference type="ARBA" id="ARBA00022729"/>
    </source>
</evidence>
<dbReference type="Pfam" id="PF05922">
    <property type="entry name" value="Inhibitor_I9"/>
    <property type="match status" value="1"/>
</dbReference>
<reference evidence="6 7" key="1">
    <citation type="submission" date="2020-04" db="EMBL/GenBank/DDBJ databases">
        <title>Plant Genome Project.</title>
        <authorList>
            <person name="Zhang R.-G."/>
        </authorList>
    </citation>
    <scope>NUCLEOTIDE SEQUENCE [LARGE SCALE GENOMIC DNA]</scope>
    <source>
        <strain evidence="6">YNK0</strain>
        <tissue evidence="6">Leaf</tissue>
    </source>
</reference>
<dbReference type="Proteomes" id="UP000655225">
    <property type="component" value="Unassembled WGS sequence"/>
</dbReference>
<dbReference type="OrthoDB" id="29072at2759"/>
<dbReference type="GO" id="GO:0004252">
    <property type="term" value="F:serine-type endopeptidase activity"/>
    <property type="evidence" value="ECO:0007669"/>
    <property type="project" value="InterPro"/>
</dbReference>
<evidence type="ECO:0000313" key="7">
    <source>
        <dbReference type="Proteomes" id="UP000655225"/>
    </source>
</evidence>
<keyword evidence="7" id="KW-1185">Reference proteome</keyword>
<dbReference type="InterPro" id="IPR000209">
    <property type="entry name" value="Peptidase_S8/S53_dom"/>
</dbReference>
<dbReference type="AlphaFoldDB" id="A0A835DC84"/>
<gene>
    <name evidence="6" type="ORF">HHK36_016771</name>
</gene>
<dbReference type="Gene3D" id="3.40.50.200">
    <property type="entry name" value="Peptidase S8/S53 domain"/>
    <property type="match status" value="1"/>
</dbReference>
<feature type="domain" description="Inhibitor I9" evidence="5">
    <location>
        <begin position="71"/>
        <end position="149"/>
    </location>
</feature>
<dbReference type="PANTHER" id="PTHR10795">
    <property type="entry name" value="PROPROTEIN CONVERTASE SUBTILISIN/KEXIN"/>
    <property type="match status" value="1"/>
</dbReference>
<dbReference type="InterPro" id="IPR036852">
    <property type="entry name" value="Peptidase_S8/S53_dom_sf"/>
</dbReference>
<dbReference type="Gene3D" id="3.30.70.80">
    <property type="entry name" value="Peptidase S8 propeptide/proteinase inhibitor I9"/>
    <property type="match status" value="1"/>
</dbReference>
<evidence type="ECO:0000256" key="3">
    <source>
        <dbReference type="PROSITE-ProRule" id="PRU01240"/>
    </source>
</evidence>
<evidence type="ECO:0000259" key="5">
    <source>
        <dbReference type="Pfam" id="PF05922"/>
    </source>
</evidence>
<dbReference type="InterPro" id="IPR037045">
    <property type="entry name" value="S8pro/Inhibitor_I9_sf"/>
</dbReference>
<comment type="similarity">
    <text evidence="1 3">Belongs to the peptidase S8 family.</text>
</comment>
<dbReference type="Pfam" id="PF00082">
    <property type="entry name" value="Peptidase_S8"/>
    <property type="match status" value="1"/>
</dbReference>
<evidence type="ECO:0000313" key="6">
    <source>
        <dbReference type="EMBL" id="KAF8397846.1"/>
    </source>
</evidence>
<accession>A0A835DC84</accession>
<sequence length="511" mass="56125">MELMYLLQPWRRGSRVLTCCSRGGEECTTLLCAENNTFMDPTLLRKLGLINTVLFRTWSRRDDMFELLQHYIIYMGEHSYPDLESVKLANHEMLALIIGSTDGARQATVHHYRKSFRGFSAMLTLEQAHQLAKIKSVISVFESKLHHLHTTRSWNFLGADSNGQFNQFSMDSNYDVIIGHLDSGVWPESESFSDNGFGPVPKRFKGECVTGERFTSANCNKKIIGARYYYKGMEAQNGPLEKAGRLFYRSARDDLGHGSHTASTAAGSLVKNVRVPLMGTGTARGGAPGARLALYKVCWFNLCSCADILAAYDDAINDGVDIISISVGQSAPANYFQDCFAIGSFHAFKKGILVSASAGNDGAANTVANAAPWILTVAASSIDREFITNVHLGNSNILKGYSLNQVKMEGYYGVIAANNAAAPGVPSKEASFCKRNTLNSMFIQGKIVVCTMEKWDDDKVEKGLVVRERGGVGMIVIDPDSKELMSYFAIPTSLIGLEQAQELQAYLATEQ</sequence>
<dbReference type="CDD" id="cd02120">
    <property type="entry name" value="PA_subtilisin_like"/>
    <property type="match status" value="1"/>
</dbReference>
<dbReference type="SUPFAM" id="SSF52743">
    <property type="entry name" value="Subtilisin-like"/>
    <property type="match status" value="1"/>
</dbReference>
<organism evidence="6 7">
    <name type="scientific">Tetracentron sinense</name>
    <name type="common">Spur-leaf</name>
    <dbReference type="NCBI Taxonomy" id="13715"/>
    <lineage>
        <taxon>Eukaryota</taxon>
        <taxon>Viridiplantae</taxon>
        <taxon>Streptophyta</taxon>
        <taxon>Embryophyta</taxon>
        <taxon>Tracheophyta</taxon>
        <taxon>Spermatophyta</taxon>
        <taxon>Magnoliopsida</taxon>
        <taxon>Trochodendrales</taxon>
        <taxon>Trochodendraceae</taxon>
        <taxon>Tetracentron</taxon>
    </lineage>
</organism>
<dbReference type="CDD" id="cd04852">
    <property type="entry name" value="Peptidases_S8_3"/>
    <property type="match status" value="1"/>
</dbReference>
<dbReference type="InterPro" id="IPR010259">
    <property type="entry name" value="S8pro/Inhibitor_I9"/>
</dbReference>
<name>A0A835DC84_TETSI</name>
<dbReference type="InterPro" id="IPR045051">
    <property type="entry name" value="SBT"/>
</dbReference>
<dbReference type="PROSITE" id="PS51892">
    <property type="entry name" value="SUBTILASE"/>
    <property type="match status" value="1"/>
</dbReference>
<dbReference type="InterPro" id="IPR034197">
    <property type="entry name" value="Peptidases_S8_3"/>
</dbReference>
<evidence type="ECO:0000259" key="4">
    <source>
        <dbReference type="Pfam" id="PF00082"/>
    </source>
</evidence>
<comment type="caution">
    <text evidence="6">The sequence shown here is derived from an EMBL/GenBank/DDBJ whole genome shotgun (WGS) entry which is preliminary data.</text>
</comment>
<dbReference type="Gene3D" id="3.50.30.30">
    <property type="match status" value="1"/>
</dbReference>
<protein>
    <submittedName>
        <fullName evidence="6">Uncharacterized protein</fullName>
    </submittedName>
</protein>
<feature type="domain" description="Peptidase S8/S53" evidence="4">
    <location>
        <begin position="175"/>
        <end position="416"/>
    </location>
</feature>
<proteinExistence type="inferred from homology"/>
<dbReference type="GO" id="GO:0006508">
    <property type="term" value="P:proteolysis"/>
    <property type="evidence" value="ECO:0007669"/>
    <property type="project" value="InterPro"/>
</dbReference>
<dbReference type="EMBL" id="JABCRI010000011">
    <property type="protein sequence ID" value="KAF8397846.1"/>
    <property type="molecule type" value="Genomic_DNA"/>
</dbReference>
<evidence type="ECO:0000256" key="1">
    <source>
        <dbReference type="ARBA" id="ARBA00011073"/>
    </source>
</evidence>
<dbReference type="OMA" id="CENDTRE"/>